<dbReference type="Proteomes" id="UP000215902">
    <property type="component" value="Unassembled WGS sequence"/>
</dbReference>
<keyword evidence="2" id="KW-1185">Reference proteome</keyword>
<accession>A0A267DXK7</accession>
<proteinExistence type="predicted"/>
<organism evidence="1 2">
    <name type="scientific">Macrostomum lignano</name>
    <dbReference type="NCBI Taxonomy" id="282301"/>
    <lineage>
        <taxon>Eukaryota</taxon>
        <taxon>Metazoa</taxon>
        <taxon>Spiralia</taxon>
        <taxon>Lophotrochozoa</taxon>
        <taxon>Platyhelminthes</taxon>
        <taxon>Rhabditophora</taxon>
        <taxon>Macrostomorpha</taxon>
        <taxon>Macrostomida</taxon>
        <taxon>Macrostomidae</taxon>
        <taxon>Macrostomum</taxon>
    </lineage>
</organism>
<evidence type="ECO:0000313" key="1">
    <source>
        <dbReference type="EMBL" id="PAA53357.1"/>
    </source>
</evidence>
<dbReference type="Gene3D" id="1.20.120.330">
    <property type="entry name" value="Nucleotidyltransferases domain 2"/>
    <property type="match status" value="1"/>
</dbReference>
<evidence type="ECO:0008006" key="3">
    <source>
        <dbReference type="Google" id="ProtNLM"/>
    </source>
</evidence>
<sequence>MKAVVLAENRPAERSHNILSHLLLVGDEELRDQLEPLVHELLAVLHRDPRYPRGGATPYDAFRAEHARQASEAAAGILRLVEAAVSDATV</sequence>
<evidence type="ECO:0000313" key="2">
    <source>
        <dbReference type="Proteomes" id="UP000215902"/>
    </source>
</evidence>
<dbReference type="EMBL" id="NIVC01003100">
    <property type="protein sequence ID" value="PAA53357.1"/>
    <property type="molecule type" value="Genomic_DNA"/>
</dbReference>
<comment type="caution">
    <text evidence="1">The sequence shown here is derived from an EMBL/GenBank/DDBJ whole genome shotgun (WGS) entry which is preliminary data.</text>
</comment>
<reference evidence="1 2" key="1">
    <citation type="submission" date="2017-06" db="EMBL/GenBank/DDBJ databases">
        <title>A platform for efficient transgenesis in Macrostomum lignano, a flatworm model organism for stem cell research.</title>
        <authorList>
            <person name="Berezikov E."/>
        </authorList>
    </citation>
    <scope>NUCLEOTIDE SEQUENCE [LARGE SCALE GENOMIC DNA]</scope>
    <source>
        <strain evidence="1">DV1</strain>
        <tissue evidence="1">Whole organism</tissue>
    </source>
</reference>
<name>A0A267DXK7_9PLAT</name>
<protein>
    <recommendedName>
        <fullName evidence="3">HEPN domain-containing protein</fullName>
    </recommendedName>
</protein>
<dbReference type="AlphaFoldDB" id="A0A267DXK7"/>
<gene>
    <name evidence="1" type="ORF">BOX15_Mlig029694g1</name>
</gene>